<dbReference type="PANTHER" id="PTHR34480:SF10">
    <property type="match status" value="1"/>
</dbReference>
<organism evidence="2 3">
    <name type="scientific">Aegilops tauschii subsp. strangulata</name>
    <name type="common">Goatgrass</name>
    <dbReference type="NCBI Taxonomy" id="200361"/>
    <lineage>
        <taxon>Eukaryota</taxon>
        <taxon>Viridiplantae</taxon>
        <taxon>Streptophyta</taxon>
        <taxon>Embryophyta</taxon>
        <taxon>Tracheophyta</taxon>
        <taxon>Spermatophyta</taxon>
        <taxon>Magnoliopsida</taxon>
        <taxon>Liliopsida</taxon>
        <taxon>Poales</taxon>
        <taxon>Poaceae</taxon>
        <taxon>BOP clade</taxon>
        <taxon>Pooideae</taxon>
        <taxon>Triticodae</taxon>
        <taxon>Triticeae</taxon>
        <taxon>Triticinae</taxon>
        <taxon>Aegilops</taxon>
    </lineage>
</organism>
<feature type="compositionally biased region" description="Low complexity" evidence="1">
    <location>
        <begin position="59"/>
        <end position="83"/>
    </location>
</feature>
<accession>A0A453GJU9</accession>
<feature type="compositionally biased region" description="Basic and acidic residues" evidence="1">
    <location>
        <begin position="46"/>
        <end position="58"/>
    </location>
</feature>
<feature type="region of interest" description="Disordered" evidence="1">
    <location>
        <begin position="1"/>
        <end position="105"/>
    </location>
</feature>
<evidence type="ECO:0000313" key="2">
    <source>
        <dbReference type="EnsemblPlants" id="AET3Gv21053000.1"/>
    </source>
</evidence>
<dbReference type="AlphaFoldDB" id="A0A453GJU9"/>
<name>A0A453GJU9_AEGTS</name>
<proteinExistence type="predicted"/>
<dbReference type="Proteomes" id="UP000015105">
    <property type="component" value="Chromosome 3D"/>
</dbReference>
<sequence>PSPHPHETLAPNRDPLPLAVTAAPTRVTADLVPMTQKKCRLRRRSPREGSSRRRRGEEGASLSGSHVESDSSSTTSSAQPSGSLDEPAGRTSSAPPSGSLDEPPVAWPARESRYHEILASRLAELQLQLCAAAADDDISNLPSDEIVQALTRSNFYDDEMRAALVEYQIQKFLSEPHGPGVGERNSVEDMGDDIPEEEFVNYSEKLKACRRAGIDTETRLNQEEFRMLHVKYVRHRIKAYLLLKGKHIDEQDEATSESKYPLELALENTCFSPYLEDGVFGWYFDSDLCLLKSLSDYQRLVLPNCAWSEYGSLSQYILFYNTHEADRDYVLYWEKMVKEIKWLENHVLKEGTPEWDQIRRKGFYQAIRIAAEFHNIDFGLAYYGFMEYIWRTRFYVVFVKDLDRAYFEIWKRIKGQTSFRDALQEVCTENLVPSRQKTLKAELQRPGGFLQLERQFRRCTEGISKEVKLPDWRVQELIAQEINYKRALPKTYAHYARKKLQIAEVLGMIPKAEIPA</sequence>
<reference evidence="2" key="3">
    <citation type="journal article" date="2017" name="Nature">
        <title>Genome sequence of the progenitor of the wheat D genome Aegilops tauschii.</title>
        <authorList>
            <person name="Luo M.C."/>
            <person name="Gu Y.Q."/>
            <person name="Puiu D."/>
            <person name="Wang H."/>
            <person name="Twardziok S.O."/>
            <person name="Deal K.R."/>
            <person name="Huo N."/>
            <person name="Zhu T."/>
            <person name="Wang L."/>
            <person name="Wang Y."/>
            <person name="McGuire P.E."/>
            <person name="Liu S."/>
            <person name="Long H."/>
            <person name="Ramasamy R.K."/>
            <person name="Rodriguez J.C."/>
            <person name="Van S.L."/>
            <person name="Yuan L."/>
            <person name="Wang Z."/>
            <person name="Xia Z."/>
            <person name="Xiao L."/>
            <person name="Anderson O.D."/>
            <person name="Ouyang S."/>
            <person name="Liang Y."/>
            <person name="Zimin A.V."/>
            <person name="Pertea G."/>
            <person name="Qi P."/>
            <person name="Bennetzen J.L."/>
            <person name="Dai X."/>
            <person name="Dawson M.W."/>
            <person name="Muller H.G."/>
            <person name="Kugler K."/>
            <person name="Rivarola-Duarte L."/>
            <person name="Spannagl M."/>
            <person name="Mayer K.F.X."/>
            <person name="Lu F.H."/>
            <person name="Bevan M.W."/>
            <person name="Leroy P."/>
            <person name="Li P."/>
            <person name="You F.M."/>
            <person name="Sun Q."/>
            <person name="Liu Z."/>
            <person name="Lyons E."/>
            <person name="Wicker T."/>
            <person name="Salzberg S.L."/>
            <person name="Devos K.M."/>
            <person name="Dvorak J."/>
        </authorList>
    </citation>
    <scope>NUCLEOTIDE SEQUENCE [LARGE SCALE GENOMIC DNA]</scope>
    <source>
        <strain evidence="2">cv. AL8/78</strain>
    </source>
</reference>
<reference evidence="3" key="1">
    <citation type="journal article" date="2014" name="Science">
        <title>Ancient hybridizations among the ancestral genomes of bread wheat.</title>
        <authorList>
            <consortium name="International Wheat Genome Sequencing Consortium,"/>
            <person name="Marcussen T."/>
            <person name="Sandve S.R."/>
            <person name="Heier L."/>
            <person name="Spannagl M."/>
            <person name="Pfeifer M."/>
            <person name="Jakobsen K.S."/>
            <person name="Wulff B.B."/>
            <person name="Steuernagel B."/>
            <person name="Mayer K.F."/>
            <person name="Olsen O.A."/>
        </authorList>
    </citation>
    <scope>NUCLEOTIDE SEQUENCE [LARGE SCALE GENOMIC DNA]</scope>
    <source>
        <strain evidence="3">cv. AL8/78</strain>
    </source>
</reference>
<dbReference type="EnsemblPlants" id="AET3Gv21053000.1">
    <property type="protein sequence ID" value="AET3Gv21053000.1"/>
    <property type="gene ID" value="AET3Gv21053000"/>
</dbReference>
<reference evidence="2" key="4">
    <citation type="submission" date="2019-03" db="UniProtKB">
        <authorList>
            <consortium name="EnsemblPlants"/>
        </authorList>
    </citation>
    <scope>IDENTIFICATION</scope>
</reference>
<keyword evidence="3" id="KW-1185">Reference proteome</keyword>
<evidence type="ECO:0000313" key="3">
    <source>
        <dbReference type="Proteomes" id="UP000015105"/>
    </source>
</evidence>
<reference evidence="2" key="5">
    <citation type="journal article" date="2021" name="G3 (Bethesda)">
        <title>Aegilops tauschii genome assembly Aet v5.0 features greater sequence contiguity and improved annotation.</title>
        <authorList>
            <person name="Wang L."/>
            <person name="Zhu T."/>
            <person name="Rodriguez J.C."/>
            <person name="Deal K.R."/>
            <person name="Dubcovsky J."/>
            <person name="McGuire P.E."/>
            <person name="Lux T."/>
            <person name="Spannagl M."/>
            <person name="Mayer K.F.X."/>
            <person name="Baldrich P."/>
            <person name="Meyers B.C."/>
            <person name="Huo N."/>
            <person name="Gu Y.Q."/>
            <person name="Zhou H."/>
            <person name="Devos K.M."/>
            <person name="Bennetzen J.L."/>
            <person name="Unver T."/>
            <person name="Budak H."/>
            <person name="Gulick P.J."/>
            <person name="Galiba G."/>
            <person name="Kalapos B."/>
            <person name="Nelson D.R."/>
            <person name="Li P."/>
            <person name="You F.M."/>
            <person name="Luo M.C."/>
            <person name="Dvorak J."/>
        </authorList>
    </citation>
    <scope>NUCLEOTIDE SEQUENCE [LARGE SCALE GENOMIC DNA]</scope>
    <source>
        <strain evidence="2">cv. AL8/78</strain>
    </source>
</reference>
<reference evidence="3" key="2">
    <citation type="journal article" date="2017" name="Nat. Plants">
        <title>The Aegilops tauschii genome reveals multiple impacts of transposons.</title>
        <authorList>
            <person name="Zhao G."/>
            <person name="Zou C."/>
            <person name="Li K."/>
            <person name="Wang K."/>
            <person name="Li T."/>
            <person name="Gao L."/>
            <person name="Zhang X."/>
            <person name="Wang H."/>
            <person name="Yang Z."/>
            <person name="Liu X."/>
            <person name="Jiang W."/>
            <person name="Mao L."/>
            <person name="Kong X."/>
            <person name="Jiao Y."/>
            <person name="Jia J."/>
        </authorList>
    </citation>
    <scope>NUCLEOTIDE SEQUENCE [LARGE SCALE GENOMIC DNA]</scope>
    <source>
        <strain evidence="3">cv. AL8/78</strain>
    </source>
</reference>
<dbReference type="PANTHER" id="PTHR34480">
    <property type="entry name" value="OS01G0967800 PROTEIN-RELATED"/>
    <property type="match status" value="1"/>
</dbReference>
<dbReference type="Gramene" id="AET3Gv21053000.1">
    <property type="protein sequence ID" value="AET3Gv21053000.1"/>
    <property type="gene ID" value="AET3Gv21053000"/>
</dbReference>
<dbReference type="STRING" id="200361.A0A453GJU9"/>
<protein>
    <submittedName>
        <fullName evidence="2">Uncharacterized protein</fullName>
    </submittedName>
</protein>
<evidence type="ECO:0000256" key="1">
    <source>
        <dbReference type="SAM" id="MobiDB-lite"/>
    </source>
</evidence>